<evidence type="ECO:0000259" key="1">
    <source>
        <dbReference type="Pfam" id="PF00535"/>
    </source>
</evidence>
<dbReference type="EMBL" id="FPJA01000006">
    <property type="protein sequence ID" value="SFW37430.1"/>
    <property type="molecule type" value="Genomic_DNA"/>
</dbReference>
<dbReference type="GO" id="GO:0016740">
    <property type="term" value="F:transferase activity"/>
    <property type="evidence" value="ECO:0007669"/>
    <property type="project" value="UniProtKB-KW"/>
</dbReference>
<reference evidence="3" key="1">
    <citation type="submission" date="2016-11" db="EMBL/GenBank/DDBJ databases">
        <authorList>
            <person name="Varghese N."/>
            <person name="Submissions S."/>
        </authorList>
    </citation>
    <scope>NUCLEOTIDE SEQUENCE [LARGE SCALE GENOMIC DNA]</scope>
    <source>
        <strain evidence="3">C3</strain>
    </source>
</reference>
<dbReference type="CDD" id="cd02511">
    <property type="entry name" value="Beta4Glucosyltransferase"/>
    <property type="match status" value="1"/>
</dbReference>
<proteinExistence type="predicted"/>
<dbReference type="Proteomes" id="UP000182958">
    <property type="component" value="Unassembled WGS sequence"/>
</dbReference>
<keyword evidence="3" id="KW-1185">Reference proteome</keyword>
<dbReference type="Gene3D" id="3.90.550.10">
    <property type="entry name" value="Spore Coat Polysaccharide Biosynthesis Protein SpsA, Chain A"/>
    <property type="match status" value="1"/>
</dbReference>
<name>A0A1K1NSL9_SELRU</name>
<organism evidence="2 3">
    <name type="scientific">Selenomonas ruminantium</name>
    <dbReference type="NCBI Taxonomy" id="971"/>
    <lineage>
        <taxon>Bacteria</taxon>
        <taxon>Bacillati</taxon>
        <taxon>Bacillota</taxon>
        <taxon>Negativicutes</taxon>
        <taxon>Selenomonadales</taxon>
        <taxon>Selenomonadaceae</taxon>
        <taxon>Selenomonas</taxon>
    </lineage>
</organism>
<feature type="domain" description="Glycosyltransferase 2-like" evidence="1">
    <location>
        <begin position="6"/>
        <end position="128"/>
    </location>
</feature>
<accession>A0A1K1NSL9</accession>
<keyword evidence="2" id="KW-0808">Transferase</keyword>
<dbReference type="Pfam" id="PF00535">
    <property type="entry name" value="Glycos_transf_2"/>
    <property type="match status" value="1"/>
</dbReference>
<protein>
    <submittedName>
        <fullName evidence="2">Glycosyltransferase involved in cell wall bisynthesis</fullName>
    </submittedName>
</protein>
<gene>
    <name evidence="2" type="ORF">SAMN02910323_1559</name>
</gene>
<dbReference type="AlphaFoldDB" id="A0A1K1NSL9"/>
<dbReference type="InterPro" id="IPR001173">
    <property type="entry name" value="Glyco_trans_2-like"/>
</dbReference>
<evidence type="ECO:0000313" key="2">
    <source>
        <dbReference type="EMBL" id="SFW37430.1"/>
    </source>
</evidence>
<dbReference type="SUPFAM" id="SSF53448">
    <property type="entry name" value="Nucleotide-diphospho-sugar transferases"/>
    <property type="match status" value="1"/>
</dbReference>
<dbReference type="PANTHER" id="PTHR43630:SF2">
    <property type="entry name" value="GLYCOSYLTRANSFERASE"/>
    <property type="match status" value="1"/>
</dbReference>
<dbReference type="PANTHER" id="PTHR43630">
    <property type="entry name" value="POLY-BETA-1,6-N-ACETYL-D-GLUCOSAMINE SYNTHASE"/>
    <property type="match status" value="1"/>
</dbReference>
<sequence length="250" mass="29257">MPKLAVIILTKNEEANIEGAMGSAAFADELLIIDSGSTDRTRELVEQQGAKFISHPMGEDGFAGQRNYALTQTDAEWVFYLDADERITLEAASEIKKLVSQNEQVAYKIKRLNVVFGQMMKYGEHGPDWCVRLFPRMQVQWTGVVHESPQLKLPIAALRYPLHHYTYTDWHRYFEKFNQYTDLMAKRMWENGKRASFVDILIHPAFAFVRFYFLRLGLLDGKQGLIFALNHYFYTMIKYVKLYYKQREEQ</sequence>
<dbReference type="InterPro" id="IPR029044">
    <property type="entry name" value="Nucleotide-diphossugar_trans"/>
</dbReference>
<evidence type="ECO:0000313" key="3">
    <source>
        <dbReference type="Proteomes" id="UP000182958"/>
    </source>
</evidence>